<evidence type="ECO:0000313" key="3">
    <source>
        <dbReference type="Proteomes" id="UP000054321"/>
    </source>
</evidence>
<dbReference type="PANTHER" id="PTHR42080:SF3">
    <property type="entry name" value="SRR1-LIKE DOMAIN-CONTAINING PROTEIN"/>
    <property type="match status" value="1"/>
</dbReference>
<protein>
    <recommendedName>
        <fullName evidence="1">SRR1-like domain-containing protein</fullName>
    </recommendedName>
</protein>
<dbReference type="Pfam" id="PF07985">
    <property type="entry name" value="SRR1"/>
    <property type="match status" value="1"/>
</dbReference>
<dbReference type="HOGENOM" id="CLU_032332_0_0_1"/>
<evidence type="ECO:0000313" key="2">
    <source>
        <dbReference type="EMBL" id="KIM97241.1"/>
    </source>
</evidence>
<name>A0A0C3H452_OIDMZ</name>
<dbReference type="PANTHER" id="PTHR42080">
    <property type="entry name" value="SRR1 DOMAIN-CONTAINING PROTEIN"/>
    <property type="match status" value="1"/>
</dbReference>
<dbReference type="AlphaFoldDB" id="A0A0C3H452"/>
<reference evidence="3" key="2">
    <citation type="submission" date="2015-01" db="EMBL/GenBank/DDBJ databases">
        <title>Evolutionary Origins and Diversification of the Mycorrhizal Mutualists.</title>
        <authorList>
            <consortium name="DOE Joint Genome Institute"/>
            <consortium name="Mycorrhizal Genomics Consortium"/>
            <person name="Kohler A."/>
            <person name="Kuo A."/>
            <person name="Nagy L.G."/>
            <person name="Floudas D."/>
            <person name="Copeland A."/>
            <person name="Barry K.W."/>
            <person name="Cichocki N."/>
            <person name="Veneault-Fourrey C."/>
            <person name="LaButti K."/>
            <person name="Lindquist E.A."/>
            <person name="Lipzen A."/>
            <person name="Lundell T."/>
            <person name="Morin E."/>
            <person name="Murat C."/>
            <person name="Riley R."/>
            <person name="Ohm R."/>
            <person name="Sun H."/>
            <person name="Tunlid A."/>
            <person name="Henrissat B."/>
            <person name="Grigoriev I.V."/>
            <person name="Hibbett D.S."/>
            <person name="Martin F."/>
        </authorList>
    </citation>
    <scope>NUCLEOTIDE SEQUENCE [LARGE SCALE GENOMIC DNA]</scope>
    <source>
        <strain evidence="3">Zn</strain>
    </source>
</reference>
<sequence>MNYYRDRSLFIQKKPATIQRQSEINDEIRSLYLSGAPLFTKEQIYAVRRQFKELEGKQGKVLVTSLNGRVTEFVVKTGDVLSSDTGIECIIGEPCLFYRSIQELTSITERSLFTPAIASCSFHIYQTSSYRNKLTKEVDNSEQSRPYYNKNIVQDSFNTTLNEWEKSKQCEDLLQVLQSTDLSNIKQIVAFACGSMKLDLGRERLARRSMHQHGLLLTIRKALKEKQSFGNSHEISAWVQDPAYCAIDTSILMESRISPLDNPDGFLKVDDSTMVLSFAPDAPIKQIITDISRPAAMIWNRVTEDEFFGGILRSDPDSSRVREMISQYYEMVEFPFDEELFSNVALYVRRREAV</sequence>
<dbReference type="EMBL" id="KN832882">
    <property type="protein sequence ID" value="KIM97241.1"/>
    <property type="molecule type" value="Genomic_DNA"/>
</dbReference>
<organism evidence="2 3">
    <name type="scientific">Oidiodendron maius (strain Zn)</name>
    <dbReference type="NCBI Taxonomy" id="913774"/>
    <lineage>
        <taxon>Eukaryota</taxon>
        <taxon>Fungi</taxon>
        <taxon>Dikarya</taxon>
        <taxon>Ascomycota</taxon>
        <taxon>Pezizomycotina</taxon>
        <taxon>Leotiomycetes</taxon>
        <taxon>Leotiomycetes incertae sedis</taxon>
        <taxon>Myxotrichaceae</taxon>
        <taxon>Oidiodendron</taxon>
    </lineage>
</organism>
<gene>
    <name evidence="2" type="ORF">OIDMADRAFT_182616</name>
</gene>
<proteinExistence type="predicted"/>
<accession>A0A0C3H452</accession>
<keyword evidence="3" id="KW-1185">Reference proteome</keyword>
<dbReference type="OrthoDB" id="3556862at2759"/>
<feature type="domain" description="SRR1-like" evidence="1">
    <location>
        <begin position="178"/>
        <end position="306"/>
    </location>
</feature>
<dbReference type="Proteomes" id="UP000054321">
    <property type="component" value="Unassembled WGS sequence"/>
</dbReference>
<dbReference type="InterPro" id="IPR012942">
    <property type="entry name" value="SRR1-like"/>
</dbReference>
<dbReference type="InParanoid" id="A0A0C3H452"/>
<reference evidence="2 3" key="1">
    <citation type="submission" date="2014-04" db="EMBL/GenBank/DDBJ databases">
        <authorList>
            <consortium name="DOE Joint Genome Institute"/>
            <person name="Kuo A."/>
            <person name="Martino E."/>
            <person name="Perotto S."/>
            <person name="Kohler A."/>
            <person name="Nagy L.G."/>
            <person name="Floudas D."/>
            <person name="Copeland A."/>
            <person name="Barry K.W."/>
            <person name="Cichocki N."/>
            <person name="Veneault-Fourrey C."/>
            <person name="LaButti K."/>
            <person name="Lindquist E.A."/>
            <person name="Lipzen A."/>
            <person name="Lundell T."/>
            <person name="Morin E."/>
            <person name="Murat C."/>
            <person name="Sun H."/>
            <person name="Tunlid A."/>
            <person name="Henrissat B."/>
            <person name="Grigoriev I.V."/>
            <person name="Hibbett D.S."/>
            <person name="Martin F."/>
            <person name="Nordberg H.P."/>
            <person name="Cantor M.N."/>
            <person name="Hua S.X."/>
        </authorList>
    </citation>
    <scope>NUCLEOTIDE SEQUENCE [LARGE SCALE GENOMIC DNA]</scope>
    <source>
        <strain evidence="2 3">Zn</strain>
    </source>
</reference>
<evidence type="ECO:0000259" key="1">
    <source>
        <dbReference type="Pfam" id="PF07985"/>
    </source>
</evidence>